<comment type="caution">
    <text evidence="2">The sequence shown here is derived from an EMBL/GenBank/DDBJ whole genome shotgun (WGS) entry which is preliminary data.</text>
</comment>
<keyword evidence="1" id="KW-0175">Coiled coil</keyword>
<dbReference type="InterPro" id="IPR043773">
    <property type="entry name" value="JetA"/>
</dbReference>
<sequence length="484" mass="55918">MFFSDERAQFFKPLTGKYREQVVECLRLLHERLYSAKADYGESLKRDQVLDVFSEALERAPLLDGDEDGGRFRNNREQAGWILNLLVEHGWLKRDKDEASFQSTYPFSRTGRLFTQTLAEVDGRSVRTRHRNTRNTLNALAAFVDRGEVYDLLDAHEHSERIIADFTDIIAELEERKRELVKEVESQQLVQQASDQFFDFMEKRFQPDVAIRMSADSVEKHRDRIQNTIEQIKRKPKAWKGNAENELRRLAPDLIVSQDASVLFQLLDSIEMRMRNASEIMLPALRRTLQGFTRRADIIIRQLSYLHSQKHNDIVGLCKELSELDEATYNERLQQAGDALASLHLGFVDPAQVRLREQRSQRVVHSRMVELDDPDADTLRELATQQLLEKAFNINGGALRDYLRDALGASRRIDNRDLPINNARDLLALSHVIELGSADHAANGFRLRITPTDPITDEHYFVRRDGFLLELEHDEPSTATTRPE</sequence>
<dbReference type="Proteomes" id="UP000029444">
    <property type="component" value="Unassembled WGS sequence"/>
</dbReference>
<dbReference type="AlphaFoldDB" id="A0A095SJ98"/>
<evidence type="ECO:0000256" key="1">
    <source>
        <dbReference type="SAM" id="Coils"/>
    </source>
</evidence>
<dbReference type="PATRIC" id="fig|1177154.3.peg.2027"/>
<protein>
    <recommendedName>
        <fullName evidence="4">Flagellar protein FliT</fullName>
    </recommendedName>
</protein>
<accession>A0A095SJ98</accession>
<organism evidence="2 3">
    <name type="scientific">Alcanivorax nanhaiticus</name>
    <dbReference type="NCBI Taxonomy" id="1177154"/>
    <lineage>
        <taxon>Bacteria</taxon>
        <taxon>Pseudomonadati</taxon>
        <taxon>Pseudomonadota</taxon>
        <taxon>Gammaproteobacteria</taxon>
        <taxon>Oceanospirillales</taxon>
        <taxon>Alcanivoracaceae</taxon>
        <taxon>Alcanivorax</taxon>
    </lineage>
</organism>
<dbReference type="EMBL" id="ARXV01000007">
    <property type="protein sequence ID" value="KGD64627.1"/>
    <property type="molecule type" value="Genomic_DNA"/>
</dbReference>
<dbReference type="STRING" id="1177154.Y5S_01993"/>
<dbReference type="Pfam" id="PF18982">
    <property type="entry name" value="JetA"/>
    <property type="match status" value="1"/>
</dbReference>
<proteinExistence type="predicted"/>
<evidence type="ECO:0000313" key="2">
    <source>
        <dbReference type="EMBL" id="KGD64627.1"/>
    </source>
</evidence>
<evidence type="ECO:0000313" key="3">
    <source>
        <dbReference type="Proteomes" id="UP000029444"/>
    </source>
</evidence>
<evidence type="ECO:0008006" key="4">
    <source>
        <dbReference type="Google" id="ProtNLM"/>
    </source>
</evidence>
<dbReference type="eggNOG" id="ENOG502Z7WM">
    <property type="taxonomic scope" value="Bacteria"/>
</dbReference>
<keyword evidence="3" id="KW-1185">Reference proteome</keyword>
<name>A0A095SJ98_9GAMM</name>
<gene>
    <name evidence="2" type="ORF">Y5S_01993</name>
</gene>
<dbReference type="RefSeq" id="WP_035232709.1">
    <property type="nucleotide sequence ID" value="NZ_ARXV01000007.1"/>
</dbReference>
<feature type="coiled-coil region" evidence="1">
    <location>
        <begin position="163"/>
        <end position="190"/>
    </location>
</feature>
<dbReference type="OrthoDB" id="8881537at2"/>
<reference evidence="2 3" key="1">
    <citation type="submission" date="2012-09" db="EMBL/GenBank/DDBJ databases">
        <title>Genome Sequence of alkane-degrading Bacterium Alcanivorax sp. 19-m-6.</title>
        <authorList>
            <person name="Lai Q."/>
            <person name="Shao Z."/>
        </authorList>
    </citation>
    <scope>NUCLEOTIDE SEQUENCE [LARGE SCALE GENOMIC DNA]</scope>
    <source>
        <strain evidence="2 3">19-m-6</strain>
    </source>
</reference>